<dbReference type="EMBL" id="JAPEUV010000170">
    <property type="protein sequence ID" value="KAJ4330941.1"/>
    <property type="molecule type" value="Genomic_DNA"/>
</dbReference>
<proteinExistence type="predicted"/>
<keyword evidence="3" id="KW-1185">Reference proteome</keyword>
<comment type="caution">
    <text evidence="2">The sequence shown here is derived from an EMBL/GenBank/DDBJ whole genome shotgun (WGS) entry which is preliminary data.</text>
</comment>
<feature type="signal peptide" evidence="1">
    <location>
        <begin position="1"/>
        <end position="19"/>
    </location>
</feature>
<reference evidence="2" key="1">
    <citation type="submission" date="2022-10" db="EMBL/GenBank/DDBJ databases">
        <title>Tapping the CABI collections for fungal endophytes: first genome assemblies for Collariella, Neodidymelliopsis, Ascochyta clinopodiicola, Didymella pomorum, Didymosphaeria variabile, Neocosmospora piperis and Neocucurbitaria cava.</title>
        <authorList>
            <person name="Hill R."/>
        </authorList>
    </citation>
    <scope>NUCLEOTIDE SEQUENCE</scope>
    <source>
        <strain evidence="2">IMI 360193</strain>
    </source>
</reference>
<evidence type="ECO:0000313" key="3">
    <source>
        <dbReference type="Proteomes" id="UP001140562"/>
    </source>
</evidence>
<gene>
    <name evidence="2" type="ORF">N0V87_009571</name>
</gene>
<organism evidence="2 3">
    <name type="scientific">Didymella glomerata</name>
    <dbReference type="NCBI Taxonomy" id="749621"/>
    <lineage>
        <taxon>Eukaryota</taxon>
        <taxon>Fungi</taxon>
        <taxon>Dikarya</taxon>
        <taxon>Ascomycota</taxon>
        <taxon>Pezizomycotina</taxon>
        <taxon>Dothideomycetes</taxon>
        <taxon>Pleosporomycetidae</taxon>
        <taxon>Pleosporales</taxon>
        <taxon>Pleosporineae</taxon>
        <taxon>Didymellaceae</taxon>
        <taxon>Didymella</taxon>
    </lineage>
</organism>
<sequence length="129" mass="13686">MLYKQASALLISIATMASAAPTVANVRSELPEVIPGPGLPSLESLGLNSTYLYSLGKPENLNDDEMAIMADSTCGTNYGSVSNAIACYNYLNSLGERQCGVPNSQRSIIMCTAGDMHVEGYGIGQSSWW</sequence>
<dbReference type="OrthoDB" id="2112446at2759"/>
<name>A0A9W9BVI6_9PLEO</name>
<evidence type="ECO:0000256" key="1">
    <source>
        <dbReference type="SAM" id="SignalP"/>
    </source>
</evidence>
<evidence type="ECO:0000313" key="2">
    <source>
        <dbReference type="EMBL" id="KAJ4330941.1"/>
    </source>
</evidence>
<dbReference type="AlphaFoldDB" id="A0A9W9BVI6"/>
<keyword evidence="1" id="KW-0732">Signal</keyword>
<dbReference type="Proteomes" id="UP001140562">
    <property type="component" value="Unassembled WGS sequence"/>
</dbReference>
<accession>A0A9W9BVI6</accession>
<protein>
    <submittedName>
        <fullName evidence="2">Uncharacterized protein</fullName>
    </submittedName>
</protein>
<feature type="chain" id="PRO_5040994662" evidence="1">
    <location>
        <begin position="20"/>
        <end position="129"/>
    </location>
</feature>